<name>A0A178ZLX9_9EURO</name>
<keyword evidence="3" id="KW-1185">Reference proteome</keyword>
<proteinExistence type="predicted"/>
<sequence>MTTNAHENNPGPQDTKEHLSQFTHPWILTPRRRIVKTTSINLNLTLGKRNGYGTGTGNASLVGHADRRAPPELVKGTKSPSDISIAEVVDVAQGVRWAFRDAAEITEPSPIIDGNDPKQ</sequence>
<dbReference type="EMBL" id="LVYI01000004">
    <property type="protein sequence ID" value="OAP60814.1"/>
    <property type="molecule type" value="Genomic_DNA"/>
</dbReference>
<evidence type="ECO:0000256" key="1">
    <source>
        <dbReference type="SAM" id="MobiDB-lite"/>
    </source>
</evidence>
<evidence type="ECO:0000313" key="2">
    <source>
        <dbReference type="EMBL" id="OAP60814.1"/>
    </source>
</evidence>
<evidence type="ECO:0000313" key="3">
    <source>
        <dbReference type="Proteomes" id="UP000078343"/>
    </source>
</evidence>
<dbReference type="Proteomes" id="UP000078343">
    <property type="component" value="Unassembled WGS sequence"/>
</dbReference>
<comment type="caution">
    <text evidence="2">The sequence shown here is derived from an EMBL/GenBank/DDBJ whole genome shotgun (WGS) entry which is preliminary data.</text>
</comment>
<gene>
    <name evidence="2" type="ORF">AYL99_05816</name>
</gene>
<dbReference type="RefSeq" id="XP_018694181.1">
    <property type="nucleotide sequence ID" value="XM_018837328.1"/>
</dbReference>
<dbReference type="AlphaFoldDB" id="A0A178ZLX9"/>
<protein>
    <submittedName>
        <fullName evidence="2">Uncharacterized protein</fullName>
    </submittedName>
</protein>
<reference evidence="2 3" key="1">
    <citation type="submission" date="2016-04" db="EMBL/GenBank/DDBJ databases">
        <title>Draft genome of Fonsecaea erecta CBS 125763.</title>
        <authorList>
            <person name="Weiss V.A."/>
            <person name="Vicente V.A."/>
            <person name="Raittz R.T."/>
            <person name="Moreno L.F."/>
            <person name="De Souza E.M."/>
            <person name="Pedrosa F.O."/>
            <person name="Steffens M.B."/>
            <person name="Faoro H."/>
            <person name="Tadra-Sfeir M.Z."/>
            <person name="Najafzadeh M.J."/>
            <person name="Felipe M.S."/>
            <person name="Teixeira M."/>
            <person name="Sun J."/>
            <person name="Xi L."/>
            <person name="Gomes R."/>
            <person name="De Azevedo C.M."/>
            <person name="Salgado C.G."/>
            <person name="Da Silva M.B."/>
            <person name="Nascimento M.F."/>
            <person name="Queiroz-Telles F."/>
            <person name="Attili D.S."/>
            <person name="Gorbushina A."/>
        </authorList>
    </citation>
    <scope>NUCLEOTIDE SEQUENCE [LARGE SCALE GENOMIC DNA]</scope>
    <source>
        <strain evidence="2 3">CBS 125763</strain>
    </source>
</reference>
<dbReference type="GeneID" id="30009984"/>
<accession>A0A178ZLX9</accession>
<feature type="region of interest" description="Disordered" evidence="1">
    <location>
        <begin position="47"/>
        <end position="78"/>
    </location>
</feature>
<organism evidence="2 3">
    <name type="scientific">Fonsecaea erecta</name>
    <dbReference type="NCBI Taxonomy" id="1367422"/>
    <lineage>
        <taxon>Eukaryota</taxon>
        <taxon>Fungi</taxon>
        <taxon>Dikarya</taxon>
        <taxon>Ascomycota</taxon>
        <taxon>Pezizomycotina</taxon>
        <taxon>Eurotiomycetes</taxon>
        <taxon>Chaetothyriomycetidae</taxon>
        <taxon>Chaetothyriales</taxon>
        <taxon>Herpotrichiellaceae</taxon>
        <taxon>Fonsecaea</taxon>
    </lineage>
</organism>